<dbReference type="PROSITE" id="PS50181">
    <property type="entry name" value="FBOX"/>
    <property type="match status" value="1"/>
</dbReference>
<dbReference type="InterPro" id="IPR036047">
    <property type="entry name" value="F-box-like_dom_sf"/>
</dbReference>
<protein>
    <recommendedName>
        <fullName evidence="1">F-box domain-containing protein</fullName>
    </recommendedName>
</protein>
<gene>
    <name evidence="2" type="ORF">M427DRAFT_505296</name>
</gene>
<proteinExistence type="predicted"/>
<dbReference type="InterPro" id="IPR001810">
    <property type="entry name" value="F-box_dom"/>
</dbReference>
<evidence type="ECO:0000313" key="2">
    <source>
        <dbReference type="EMBL" id="KXS11417.1"/>
    </source>
</evidence>
<dbReference type="SUPFAM" id="SSF81383">
    <property type="entry name" value="F-box domain"/>
    <property type="match status" value="1"/>
</dbReference>
<organism evidence="2 3">
    <name type="scientific">Gonapodya prolifera (strain JEL478)</name>
    <name type="common">Monoblepharis prolifera</name>
    <dbReference type="NCBI Taxonomy" id="1344416"/>
    <lineage>
        <taxon>Eukaryota</taxon>
        <taxon>Fungi</taxon>
        <taxon>Fungi incertae sedis</taxon>
        <taxon>Chytridiomycota</taxon>
        <taxon>Chytridiomycota incertae sedis</taxon>
        <taxon>Monoblepharidomycetes</taxon>
        <taxon>Monoblepharidales</taxon>
        <taxon>Gonapodyaceae</taxon>
        <taxon>Gonapodya</taxon>
    </lineage>
</organism>
<dbReference type="AlphaFoldDB" id="A0A139A3M2"/>
<name>A0A139A3M2_GONPJ</name>
<feature type="domain" description="F-box" evidence="1">
    <location>
        <begin position="1"/>
        <end position="44"/>
    </location>
</feature>
<keyword evidence="3" id="KW-1185">Reference proteome</keyword>
<dbReference type="Proteomes" id="UP000070544">
    <property type="component" value="Unassembled WGS sequence"/>
</dbReference>
<accession>A0A139A3M2</accession>
<dbReference type="CDD" id="cd09917">
    <property type="entry name" value="F-box_SF"/>
    <property type="match status" value="1"/>
</dbReference>
<dbReference type="Pfam" id="PF12937">
    <property type="entry name" value="F-box-like"/>
    <property type="match status" value="1"/>
</dbReference>
<sequence length="157" mass="17496">SIPTELLARIIELSTPSSLAATALVSRSWNRAVRTLIATLGLKMRLKLHFLEPERRNNIQSSQRPDASPSWLVGVQNTRFLPEFEREVLAVPFHRAVLMAMVAEVTIDCRAFTALVLVDLSEATWSLSEDIANSDFFPVSQCLEHLPLGGYAPSHEQ</sequence>
<feature type="non-terminal residue" evidence="2">
    <location>
        <position position="1"/>
    </location>
</feature>
<dbReference type="EMBL" id="KQ965802">
    <property type="protein sequence ID" value="KXS11417.1"/>
    <property type="molecule type" value="Genomic_DNA"/>
</dbReference>
<evidence type="ECO:0000259" key="1">
    <source>
        <dbReference type="PROSITE" id="PS50181"/>
    </source>
</evidence>
<reference evidence="2 3" key="1">
    <citation type="journal article" date="2015" name="Genome Biol. Evol.">
        <title>Phylogenomic analyses indicate that early fungi evolved digesting cell walls of algal ancestors of land plants.</title>
        <authorList>
            <person name="Chang Y."/>
            <person name="Wang S."/>
            <person name="Sekimoto S."/>
            <person name="Aerts A.L."/>
            <person name="Choi C."/>
            <person name="Clum A."/>
            <person name="LaButti K.M."/>
            <person name="Lindquist E.A."/>
            <person name="Yee Ngan C."/>
            <person name="Ohm R.A."/>
            <person name="Salamov A.A."/>
            <person name="Grigoriev I.V."/>
            <person name="Spatafora J.W."/>
            <person name="Berbee M.L."/>
        </authorList>
    </citation>
    <scope>NUCLEOTIDE SEQUENCE [LARGE SCALE GENOMIC DNA]</scope>
    <source>
        <strain evidence="2 3">JEL478</strain>
    </source>
</reference>
<evidence type="ECO:0000313" key="3">
    <source>
        <dbReference type="Proteomes" id="UP000070544"/>
    </source>
</evidence>